<dbReference type="EMBL" id="QYUO01000002">
    <property type="protein sequence ID" value="RJF95787.1"/>
    <property type="molecule type" value="Genomic_DNA"/>
</dbReference>
<dbReference type="Gene3D" id="3.10.180.10">
    <property type="entry name" value="2,3-Dihydroxybiphenyl 1,2-Dioxygenase, domain 1"/>
    <property type="match status" value="1"/>
</dbReference>
<evidence type="ECO:0000256" key="1">
    <source>
        <dbReference type="SAM" id="MobiDB-lite"/>
    </source>
</evidence>
<keyword evidence="4" id="KW-1185">Reference proteome</keyword>
<gene>
    <name evidence="3" type="ORF">D3871_20645</name>
</gene>
<evidence type="ECO:0000259" key="2">
    <source>
        <dbReference type="PROSITE" id="PS51819"/>
    </source>
</evidence>
<dbReference type="AlphaFoldDB" id="A0A3A3FKF6"/>
<name>A0A3A3FKF6_9BURK</name>
<protein>
    <submittedName>
        <fullName evidence="3">Glyoxalase</fullName>
    </submittedName>
</protein>
<dbReference type="RefSeq" id="WP_119770933.1">
    <property type="nucleotide sequence ID" value="NZ_QYUO01000002.1"/>
</dbReference>
<dbReference type="InterPro" id="IPR037523">
    <property type="entry name" value="VOC_core"/>
</dbReference>
<dbReference type="OrthoDB" id="6909416at2"/>
<comment type="caution">
    <text evidence="3">The sequence shown here is derived from an EMBL/GenBank/DDBJ whole genome shotgun (WGS) entry which is preliminary data.</text>
</comment>
<organism evidence="3 4">
    <name type="scientific">Noviherbaspirillum saxi</name>
    <dbReference type="NCBI Taxonomy" id="2320863"/>
    <lineage>
        <taxon>Bacteria</taxon>
        <taxon>Pseudomonadati</taxon>
        <taxon>Pseudomonadota</taxon>
        <taxon>Betaproteobacteria</taxon>
        <taxon>Burkholderiales</taxon>
        <taxon>Oxalobacteraceae</taxon>
        <taxon>Noviherbaspirillum</taxon>
    </lineage>
</organism>
<dbReference type="SUPFAM" id="SSF54593">
    <property type="entry name" value="Glyoxalase/Bleomycin resistance protein/Dihydroxybiphenyl dioxygenase"/>
    <property type="match status" value="2"/>
</dbReference>
<sequence>MNIIGPDALIFAVDDIEGTTKYLTDYGLTAVNAGAGGGRFETQDGTAIVIAAMDDPSLPPPLPSGSSVRKMVYGVDTAETVEAIAAELGKDREVRRLADGAIEAKDDNGFTIGFQVTIRRPLDLPAEPINAPGAKPQRGPNQLGVDVQASPKPRSLSHFAAFTPDAAKDEAFYVNRLGFRVTDRLLGAGMFLQPAGTLEHHALFLINTPPHMQGIEHIAFHLGGPNDVMVAGTRFLKLGYQSFWGPGRHTFGSNWFWYFNSPLGCRFEYDADMDLHDKNWVPREVQASADATQVYLFQHREKWAPVGGPPPGKDGH</sequence>
<evidence type="ECO:0000313" key="3">
    <source>
        <dbReference type="EMBL" id="RJF95787.1"/>
    </source>
</evidence>
<dbReference type="InterPro" id="IPR004360">
    <property type="entry name" value="Glyas_Fos-R_dOase_dom"/>
</dbReference>
<dbReference type="Pfam" id="PF00903">
    <property type="entry name" value="Glyoxalase"/>
    <property type="match status" value="1"/>
</dbReference>
<reference evidence="4" key="1">
    <citation type="submission" date="2018-09" db="EMBL/GenBank/DDBJ databases">
        <authorList>
            <person name="Zhu H."/>
        </authorList>
    </citation>
    <scope>NUCLEOTIDE SEQUENCE [LARGE SCALE GENOMIC DNA]</scope>
    <source>
        <strain evidence="4">K1R23-30</strain>
    </source>
</reference>
<dbReference type="Proteomes" id="UP000265955">
    <property type="component" value="Unassembled WGS sequence"/>
</dbReference>
<proteinExistence type="predicted"/>
<feature type="region of interest" description="Disordered" evidence="1">
    <location>
        <begin position="125"/>
        <end position="145"/>
    </location>
</feature>
<dbReference type="InterPro" id="IPR029068">
    <property type="entry name" value="Glyas_Bleomycin-R_OHBP_Dase"/>
</dbReference>
<evidence type="ECO:0000313" key="4">
    <source>
        <dbReference type="Proteomes" id="UP000265955"/>
    </source>
</evidence>
<accession>A0A3A3FKF6</accession>
<feature type="domain" description="VOC" evidence="2">
    <location>
        <begin position="155"/>
        <end position="272"/>
    </location>
</feature>
<dbReference type="PROSITE" id="PS51819">
    <property type="entry name" value="VOC"/>
    <property type="match status" value="1"/>
</dbReference>